<proteinExistence type="predicted"/>
<keyword evidence="4" id="KW-1185">Reference proteome</keyword>
<dbReference type="STRING" id="283942.IL0648"/>
<evidence type="ECO:0000256" key="1">
    <source>
        <dbReference type="SAM" id="Coils"/>
    </source>
</evidence>
<gene>
    <name evidence="3" type="ordered locus">IL0648</name>
</gene>
<feature type="coiled-coil region" evidence="1">
    <location>
        <begin position="230"/>
        <end position="292"/>
    </location>
</feature>
<dbReference type="Proteomes" id="UP000001171">
    <property type="component" value="Chromosome"/>
</dbReference>
<dbReference type="Pfam" id="PF04607">
    <property type="entry name" value="RelA_SpoT"/>
    <property type="match status" value="1"/>
</dbReference>
<reference evidence="3 4" key="1">
    <citation type="journal article" date="2004" name="Proc. Natl. Acad. Sci. U.S.A.">
        <title>Genome sequence of the deep-sea gamma-proteobacterium Idiomarina loihiensis reveals amino acid fermentation as a source of carbon and energy.</title>
        <authorList>
            <person name="Hou S."/>
            <person name="Saw J.H."/>
            <person name="Lee K.S."/>
            <person name="Freitas T.A."/>
            <person name="Belisle C."/>
            <person name="Kawarabayasi Y."/>
            <person name="Donachie S.P."/>
            <person name="Pikina A."/>
            <person name="Galperin M.Y."/>
            <person name="Koonin E.V."/>
            <person name="Makarova K.S."/>
            <person name="Omelchenko M.V."/>
            <person name="Sorokin A."/>
            <person name="Wolf Y.I."/>
            <person name="Li Q.X."/>
            <person name="Keum Y.S."/>
            <person name="Campbell S."/>
            <person name="Denery J."/>
            <person name="Aizawa S."/>
            <person name="Shibata S."/>
            <person name="Malahoff A."/>
            <person name="Alam M."/>
        </authorList>
    </citation>
    <scope>NUCLEOTIDE SEQUENCE [LARGE SCALE GENOMIC DNA]</scope>
    <source>
        <strain evidence="4">ATCC BAA-735 / DSM 15497 / L2-TR</strain>
    </source>
</reference>
<keyword evidence="1" id="KW-0175">Coiled coil</keyword>
<evidence type="ECO:0000313" key="4">
    <source>
        <dbReference type="Proteomes" id="UP000001171"/>
    </source>
</evidence>
<organism evidence="3 4">
    <name type="scientific">Idiomarina loihiensis (strain ATCC BAA-735 / DSM 15497 / L2-TR)</name>
    <dbReference type="NCBI Taxonomy" id="283942"/>
    <lineage>
        <taxon>Bacteria</taxon>
        <taxon>Pseudomonadati</taxon>
        <taxon>Pseudomonadota</taxon>
        <taxon>Gammaproteobacteria</taxon>
        <taxon>Alteromonadales</taxon>
        <taxon>Idiomarinaceae</taxon>
        <taxon>Idiomarina</taxon>
    </lineage>
</organism>
<dbReference type="HOGENOM" id="CLU_049162_0_1_6"/>
<sequence length="405" mass="45990">MDLNQFLSANNISQEDWDKSRLDKELLLDIEKDYKAYKGELHRAAKFLAETLQPCEQVHSVRWRVKEPSHVLEKIVRKRAQGSEKYEKINVDNYKELITDLVGVRVLHLFKSDWRGIHQFITDKWKPQEQVIAYTRKGDQDSSNENYSKNGIKVEVHEHGYRSIHYIIATAPTNNQILSEIQVRTIFEEGWSEIDHKIRYPNFSDNELVAYFLTIFNRLSGSADEMGGFVRDLAKQISVNESKFNEAEQKKQEHLAKIEELAEKLSKEQQEKQDKSNSVANLQREIRELRESSIPLLTTSNILNAHAGVDILSPDQIQAAASAVKLGAEPLGEMDLASVMSANHYIHETVTNTPLPDGLNQLADNHQSFINSVISGALPSDNLIISAPEVSQSKDSDDGKTNNND</sequence>
<dbReference type="OrthoDB" id="9801824at2"/>
<evidence type="ECO:0000313" key="3">
    <source>
        <dbReference type="EMBL" id="AAV81489.1"/>
    </source>
</evidence>
<dbReference type="SMART" id="SM00954">
    <property type="entry name" value="RelA_SpoT"/>
    <property type="match status" value="1"/>
</dbReference>
<dbReference type="RefSeq" id="WP_011233901.1">
    <property type="nucleotide sequence ID" value="NC_006512.1"/>
</dbReference>
<dbReference type="GeneID" id="41335799"/>
<protein>
    <recommendedName>
        <fullName evidence="2">RelA/SpoT domain-containing protein</fullName>
    </recommendedName>
</protein>
<dbReference type="PANTHER" id="PTHR41773:SF1">
    <property type="entry name" value="RELA_SPOT DOMAIN-CONTAINING PROTEIN"/>
    <property type="match status" value="1"/>
</dbReference>
<dbReference type="SUPFAM" id="SSF81301">
    <property type="entry name" value="Nucleotidyltransferase"/>
    <property type="match status" value="1"/>
</dbReference>
<dbReference type="Gene3D" id="3.30.460.10">
    <property type="entry name" value="Beta Polymerase, domain 2"/>
    <property type="match status" value="1"/>
</dbReference>
<dbReference type="eggNOG" id="COG2357">
    <property type="taxonomic scope" value="Bacteria"/>
</dbReference>
<dbReference type="PANTHER" id="PTHR41773">
    <property type="entry name" value="GTP PYROPHOSPHATASE-RELATED"/>
    <property type="match status" value="1"/>
</dbReference>
<dbReference type="InterPro" id="IPR043519">
    <property type="entry name" value="NT_sf"/>
</dbReference>
<dbReference type="GO" id="GO:0015969">
    <property type="term" value="P:guanosine tetraphosphate metabolic process"/>
    <property type="evidence" value="ECO:0007669"/>
    <property type="project" value="InterPro"/>
</dbReference>
<dbReference type="CDD" id="cd05399">
    <property type="entry name" value="NT_Rel-Spo_like"/>
    <property type="match status" value="1"/>
</dbReference>
<dbReference type="InterPro" id="IPR007685">
    <property type="entry name" value="RelA_SpoT"/>
</dbReference>
<feature type="domain" description="RelA/SpoT" evidence="2">
    <location>
        <begin position="63"/>
        <end position="206"/>
    </location>
</feature>
<name>Q5R0A0_IDILO</name>
<dbReference type="EMBL" id="AE017340">
    <property type="protein sequence ID" value="AAV81489.1"/>
    <property type="molecule type" value="Genomic_DNA"/>
</dbReference>
<dbReference type="KEGG" id="ilo:IL0648"/>
<evidence type="ECO:0000259" key="2">
    <source>
        <dbReference type="SMART" id="SM00954"/>
    </source>
</evidence>
<accession>Q5R0A0</accession>
<dbReference type="AlphaFoldDB" id="Q5R0A0"/>